<keyword evidence="3" id="KW-1185">Reference proteome</keyword>
<feature type="region of interest" description="Disordered" evidence="1">
    <location>
        <begin position="31"/>
        <end position="52"/>
    </location>
</feature>
<dbReference type="Proteomes" id="UP000615026">
    <property type="component" value="Unassembled WGS sequence"/>
</dbReference>
<evidence type="ECO:0000313" key="3">
    <source>
        <dbReference type="Proteomes" id="UP000615026"/>
    </source>
</evidence>
<sequence length="52" mass="5854">MSSSPGFFTRINRTLQQSTTWVLDAAKRLFSPTDDDYPETGVQPFDGDISEQ</sequence>
<comment type="caution">
    <text evidence="2">The sequence shown here is derived from an EMBL/GenBank/DDBJ whole genome shotgun (WGS) entry which is preliminary data.</text>
</comment>
<evidence type="ECO:0000256" key="1">
    <source>
        <dbReference type="SAM" id="MobiDB-lite"/>
    </source>
</evidence>
<evidence type="ECO:0000313" key="2">
    <source>
        <dbReference type="EMBL" id="MBE9069165.1"/>
    </source>
</evidence>
<dbReference type="RefSeq" id="WP_193995080.1">
    <property type="nucleotide sequence ID" value="NZ_JADEXP010000242.1"/>
</dbReference>
<dbReference type="AlphaFoldDB" id="A0A928ZXE9"/>
<gene>
    <name evidence="2" type="ORF">IQ260_21195</name>
</gene>
<proteinExistence type="predicted"/>
<name>A0A928ZXE9_LEPEC</name>
<dbReference type="EMBL" id="JADEXP010000242">
    <property type="protein sequence ID" value="MBE9069165.1"/>
    <property type="molecule type" value="Genomic_DNA"/>
</dbReference>
<reference evidence="2" key="1">
    <citation type="submission" date="2020-10" db="EMBL/GenBank/DDBJ databases">
        <authorList>
            <person name="Castelo-Branco R."/>
            <person name="Eusebio N."/>
            <person name="Adriana R."/>
            <person name="Vieira A."/>
            <person name="Brugerolle De Fraissinette N."/>
            <person name="Rezende De Castro R."/>
            <person name="Schneider M.P."/>
            <person name="Vasconcelos V."/>
            <person name="Leao P.N."/>
        </authorList>
    </citation>
    <scope>NUCLEOTIDE SEQUENCE</scope>
    <source>
        <strain evidence="2">LEGE 11479</strain>
    </source>
</reference>
<protein>
    <recommendedName>
        <fullName evidence="4">Isochorismate synthase</fullName>
    </recommendedName>
</protein>
<accession>A0A928ZXE9</accession>
<organism evidence="2 3">
    <name type="scientific">Leptolyngbya cf. ectocarpi LEGE 11479</name>
    <dbReference type="NCBI Taxonomy" id="1828722"/>
    <lineage>
        <taxon>Bacteria</taxon>
        <taxon>Bacillati</taxon>
        <taxon>Cyanobacteriota</taxon>
        <taxon>Cyanophyceae</taxon>
        <taxon>Leptolyngbyales</taxon>
        <taxon>Leptolyngbyaceae</taxon>
        <taxon>Leptolyngbya group</taxon>
        <taxon>Leptolyngbya</taxon>
    </lineage>
</organism>
<evidence type="ECO:0008006" key="4">
    <source>
        <dbReference type="Google" id="ProtNLM"/>
    </source>
</evidence>